<feature type="non-terminal residue" evidence="1">
    <location>
        <position position="271"/>
    </location>
</feature>
<evidence type="ECO:0000313" key="1">
    <source>
        <dbReference type="EMBL" id="GAG93757.1"/>
    </source>
</evidence>
<feature type="non-terminal residue" evidence="1">
    <location>
        <position position="1"/>
    </location>
</feature>
<dbReference type="SUPFAM" id="SSF75005">
    <property type="entry name" value="Arabinanase/levansucrase/invertase"/>
    <property type="match status" value="1"/>
</dbReference>
<accession>X1CL60</accession>
<evidence type="ECO:0008006" key="2">
    <source>
        <dbReference type="Google" id="ProtNLM"/>
    </source>
</evidence>
<protein>
    <recommendedName>
        <fullName evidence="2">Glycosyl hydrolase family 32 N-terminal domain-containing protein</fullName>
    </recommendedName>
</protein>
<gene>
    <name evidence="1" type="ORF">S01H4_50728</name>
</gene>
<organism evidence="1">
    <name type="scientific">marine sediment metagenome</name>
    <dbReference type="NCBI Taxonomy" id="412755"/>
    <lineage>
        <taxon>unclassified sequences</taxon>
        <taxon>metagenomes</taxon>
        <taxon>ecological metagenomes</taxon>
    </lineage>
</organism>
<dbReference type="EMBL" id="BART01028826">
    <property type="protein sequence ID" value="GAG93757.1"/>
    <property type="molecule type" value="Genomic_DNA"/>
</dbReference>
<reference evidence="1" key="1">
    <citation type="journal article" date="2014" name="Front. Microbiol.">
        <title>High frequency of phylogenetically diverse reductive dehalogenase-homologous genes in deep subseafloor sedimentary metagenomes.</title>
        <authorList>
            <person name="Kawai M."/>
            <person name="Futagami T."/>
            <person name="Toyoda A."/>
            <person name="Takaki Y."/>
            <person name="Nishi S."/>
            <person name="Hori S."/>
            <person name="Arai W."/>
            <person name="Tsubouchi T."/>
            <person name="Morono Y."/>
            <person name="Uchiyama I."/>
            <person name="Ito T."/>
            <person name="Fujiyama A."/>
            <person name="Inagaki F."/>
            <person name="Takami H."/>
        </authorList>
    </citation>
    <scope>NUCLEOTIDE SEQUENCE</scope>
    <source>
        <strain evidence="1">Expedition CK06-06</strain>
    </source>
</reference>
<proteinExistence type="predicted"/>
<comment type="caution">
    <text evidence="1">The sequence shown here is derived from an EMBL/GenBank/DDBJ whole genome shotgun (WGS) entry which is preliminary data.</text>
</comment>
<name>X1CL60_9ZZZZ</name>
<sequence length="271" mass="31250">GKVAPKPLYRDQIYDGAADPVLCWNHQEKKWFMFYTNRRANITDARGVSWVHGTPIGIAESSDGGATWTYRCTANIGYKKGDDTYWAPEVMENEGTYHMYLTYVPGIFTNWSHPRDIIHLTSKNLIDWDYQSTLKLSSDKVIDACVIKLPNGKWRMWYNNERDGKSIYYADSNDLFTWRDRGKAAGQWRGEGPKAFRWKNSYWMLVDTWDGLGVYRSQDALTWTRQKENLLKHPGTGAEDQVKGQHPDVVVSGGRAFLFYFTHPGRKGENA</sequence>
<dbReference type="Gene3D" id="2.115.10.20">
    <property type="entry name" value="Glycosyl hydrolase domain, family 43"/>
    <property type="match status" value="2"/>
</dbReference>
<dbReference type="AlphaFoldDB" id="X1CL60"/>
<dbReference type="InterPro" id="IPR023296">
    <property type="entry name" value="Glyco_hydro_beta-prop_sf"/>
</dbReference>
<dbReference type="CDD" id="cd08984">
    <property type="entry name" value="GH43-like"/>
    <property type="match status" value="1"/>
</dbReference>